<dbReference type="InterPro" id="IPR058193">
    <property type="entry name" value="VanY/YodJ_core_dom"/>
</dbReference>
<dbReference type="Pfam" id="PF02557">
    <property type="entry name" value="VanY"/>
    <property type="match status" value="1"/>
</dbReference>
<dbReference type="InterPro" id="IPR009045">
    <property type="entry name" value="Zn_M74/Hedgehog-like"/>
</dbReference>
<evidence type="ECO:0000313" key="4">
    <source>
        <dbReference type="Proteomes" id="UP000300879"/>
    </source>
</evidence>
<sequence>MNIQAGARRASLLLGCMILTGALLSGCKSEGSGSAEGSSLQTQYNQQPPAEIKDAAPQEEGAREDLQAASPEETPSGSAENPQQEAAESPGTEAAPDPQTDPQADRQPGEETDHVTAMRIEQALQATVREQSGQWIVTNESSPAVVVNKQRSLPEGYEPADLREPKVPFSFSEPHEKRLMRTEAAAALEELFAAAEKDGMELRAISGYRSYERQQSVYQNHVRTKGEAEAARISALPGTSEHQTGLAMDVSSPSAGNELSAAFGETAEGKWLAQHAPEYGFIIRYPQGEEDVTGYVYEPWHLRYVGKDLALDIAESGLTLEEYLDADFIKL</sequence>
<keyword evidence="3" id="KW-0378">Hydrolase</keyword>
<keyword evidence="3" id="KW-0645">Protease</keyword>
<dbReference type="PANTHER" id="PTHR34385:SF1">
    <property type="entry name" value="PEPTIDOGLYCAN L-ALANYL-D-GLUTAMATE ENDOPEPTIDASE CWLK"/>
    <property type="match status" value="1"/>
</dbReference>
<dbReference type="Proteomes" id="UP000300879">
    <property type="component" value="Chromosome"/>
</dbReference>
<accession>A0A4P8XFR6</accession>
<feature type="compositionally biased region" description="Low complexity" evidence="1">
    <location>
        <begin position="27"/>
        <end position="39"/>
    </location>
</feature>
<feature type="compositionally biased region" description="Basic and acidic residues" evidence="1">
    <location>
        <begin position="103"/>
        <end position="113"/>
    </location>
</feature>
<dbReference type="PANTHER" id="PTHR34385">
    <property type="entry name" value="D-ALANYL-D-ALANINE CARBOXYPEPTIDASE"/>
    <property type="match status" value="1"/>
</dbReference>
<feature type="region of interest" description="Disordered" evidence="1">
    <location>
        <begin position="27"/>
        <end position="113"/>
    </location>
</feature>
<dbReference type="SUPFAM" id="SSF55166">
    <property type="entry name" value="Hedgehog/DD-peptidase"/>
    <property type="match status" value="1"/>
</dbReference>
<keyword evidence="4" id="KW-1185">Reference proteome</keyword>
<dbReference type="EMBL" id="CP040396">
    <property type="protein sequence ID" value="QCT01246.1"/>
    <property type="molecule type" value="Genomic_DNA"/>
</dbReference>
<gene>
    <name evidence="3" type="ORF">E6C60_0523</name>
</gene>
<feature type="compositionally biased region" description="Polar residues" evidence="1">
    <location>
        <begin position="73"/>
        <end position="86"/>
    </location>
</feature>
<name>A0A4P8XFR6_9BACL</name>
<dbReference type="Gene3D" id="3.30.1380.10">
    <property type="match status" value="1"/>
</dbReference>
<evidence type="ECO:0000259" key="2">
    <source>
        <dbReference type="Pfam" id="PF02557"/>
    </source>
</evidence>
<dbReference type="InterPro" id="IPR003709">
    <property type="entry name" value="VanY-like_core_dom"/>
</dbReference>
<organism evidence="3 4">
    <name type="scientific">Paenibacillus algicola</name>
    <dbReference type="NCBI Taxonomy" id="2565926"/>
    <lineage>
        <taxon>Bacteria</taxon>
        <taxon>Bacillati</taxon>
        <taxon>Bacillota</taxon>
        <taxon>Bacilli</taxon>
        <taxon>Bacillales</taxon>
        <taxon>Paenibacillaceae</taxon>
        <taxon>Paenibacillus</taxon>
    </lineage>
</organism>
<feature type="domain" description="D-alanyl-D-alanine carboxypeptidase-like core" evidence="2">
    <location>
        <begin position="178"/>
        <end position="307"/>
    </location>
</feature>
<protein>
    <submittedName>
        <fullName evidence="3">Peptidase M15B and M15C DD-carboxypeptidase VanY/endolysin</fullName>
    </submittedName>
</protein>
<proteinExistence type="predicted"/>
<dbReference type="AlphaFoldDB" id="A0A4P8XFR6"/>
<keyword evidence="3" id="KW-0121">Carboxypeptidase</keyword>
<dbReference type="CDD" id="cd14852">
    <property type="entry name" value="LD-carboxypeptidase"/>
    <property type="match status" value="1"/>
</dbReference>
<evidence type="ECO:0000256" key="1">
    <source>
        <dbReference type="SAM" id="MobiDB-lite"/>
    </source>
</evidence>
<dbReference type="GO" id="GO:0004180">
    <property type="term" value="F:carboxypeptidase activity"/>
    <property type="evidence" value="ECO:0007669"/>
    <property type="project" value="UniProtKB-KW"/>
</dbReference>
<dbReference type="KEGG" id="palo:E6C60_0523"/>
<dbReference type="GO" id="GO:0006508">
    <property type="term" value="P:proteolysis"/>
    <property type="evidence" value="ECO:0007669"/>
    <property type="project" value="InterPro"/>
</dbReference>
<dbReference type="RefSeq" id="WP_233281111.1">
    <property type="nucleotide sequence ID" value="NZ_CP040396.1"/>
</dbReference>
<feature type="compositionally biased region" description="Basic and acidic residues" evidence="1">
    <location>
        <begin position="51"/>
        <end position="66"/>
    </location>
</feature>
<reference evidence="3 4" key="1">
    <citation type="submission" date="2019-05" db="EMBL/GenBank/DDBJ databases">
        <authorList>
            <person name="Chen C."/>
        </authorList>
    </citation>
    <scope>NUCLEOTIDE SEQUENCE [LARGE SCALE GENOMIC DNA]</scope>
    <source>
        <strain evidence="3 4">HB172198</strain>
    </source>
</reference>
<evidence type="ECO:0000313" key="3">
    <source>
        <dbReference type="EMBL" id="QCT01246.1"/>
    </source>
</evidence>
<dbReference type="InterPro" id="IPR052179">
    <property type="entry name" value="DD-CPase-like"/>
</dbReference>